<proteinExistence type="predicted"/>
<organism evidence="1 2">
    <name type="scientific">Laetiporus sulphureus 93-53</name>
    <dbReference type="NCBI Taxonomy" id="1314785"/>
    <lineage>
        <taxon>Eukaryota</taxon>
        <taxon>Fungi</taxon>
        <taxon>Dikarya</taxon>
        <taxon>Basidiomycota</taxon>
        <taxon>Agaricomycotina</taxon>
        <taxon>Agaricomycetes</taxon>
        <taxon>Polyporales</taxon>
        <taxon>Laetiporus</taxon>
    </lineage>
</organism>
<dbReference type="GeneID" id="63831602"/>
<name>A0A165D299_9APHY</name>
<dbReference type="RefSeq" id="XP_040761749.1">
    <property type="nucleotide sequence ID" value="XM_040914575.1"/>
</dbReference>
<dbReference type="AlphaFoldDB" id="A0A165D299"/>
<dbReference type="InParanoid" id="A0A165D299"/>
<protein>
    <submittedName>
        <fullName evidence="1">Uncharacterized protein</fullName>
    </submittedName>
</protein>
<dbReference type="STRING" id="1314785.A0A165D299"/>
<dbReference type="Proteomes" id="UP000076871">
    <property type="component" value="Unassembled WGS sequence"/>
</dbReference>
<keyword evidence="2" id="KW-1185">Reference proteome</keyword>
<accession>A0A165D299</accession>
<dbReference type="EMBL" id="KV427640">
    <property type="protein sequence ID" value="KZT04009.1"/>
    <property type="molecule type" value="Genomic_DNA"/>
</dbReference>
<evidence type="ECO:0000313" key="1">
    <source>
        <dbReference type="EMBL" id="KZT04009.1"/>
    </source>
</evidence>
<dbReference type="OrthoDB" id="3066257at2759"/>
<evidence type="ECO:0000313" key="2">
    <source>
        <dbReference type="Proteomes" id="UP000076871"/>
    </source>
</evidence>
<sequence>MFFGEFSLSQFGGTPVMKSMDSGFIQTNQTGSGYNDQSNLNFHYTMTSAGPTLLVQLNQVLDDGEATSDASITIACLCFIAIGASFGNLLDALDGTYCTYEDGYNPTFHYPQPYSSCYSLCFMITVHVALSSTNYLITVQDEWWLVCGTWCSFPPLPPCSPLSTTYASAARLAISKGPKLHQPSKAFNGDITSSNNPGCRMNAFSAEPCWDPVLSTCQHT</sequence>
<reference evidence="1 2" key="1">
    <citation type="journal article" date="2016" name="Mol. Biol. Evol.">
        <title>Comparative Genomics of Early-Diverging Mushroom-Forming Fungi Provides Insights into the Origins of Lignocellulose Decay Capabilities.</title>
        <authorList>
            <person name="Nagy L.G."/>
            <person name="Riley R."/>
            <person name="Tritt A."/>
            <person name="Adam C."/>
            <person name="Daum C."/>
            <person name="Floudas D."/>
            <person name="Sun H."/>
            <person name="Yadav J.S."/>
            <person name="Pangilinan J."/>
            <person name="Larsson K.H."/>
            <person name="Matsuura K."/>
            <person name="Barry K."/>
            <person name="Labutti K."/>
            <person name="Kuo R."/>
            <person name="Ohm R.A."/>
            <person name="Bhattacharya S.S."/>
            <person name="Shirouzu T."/>
            <person name="Yoshinaga Y."/>
            <person name="Martin F.M."/>
            <person name="Grigoriev I.V."/>
            <person name="Hibbett D.S."/>
        </authorList>
    </citation>
    <scope>NUCLEOTIDE SEQUENCE [LARGE SCALE GENOMIC DNA]</scope>
    <source>
        <strain evidence="1 2">93-53</strain>
    </source>
</reference>
<gene>
    <name evidence="1" type="ORF">LAESUDRAFT_814396</name>
</gene>